<evidence type="ECO:0000256" key="1">
    <source>
        <dbReference type="SAM" id="MobiDB-lite"/>
    </source>
</evidence>
<proteinExistence type="predicted"/>
<accession>A0ABQ8TTE6</accession>
<dbReference type="PANTHER" id="PTHR13793">
    <property type="entry name" value="PHD FINGER PROTEINS"/>
    <property type="match status" value="1"/>
</dbReference>
<name>A0ABQ8TTE6_PERAM</name>
<dbReference type="EMBL" id="JAJSOF020000003">
    <property type="protein sequence ID" value="KAJ4448955.1"/>
    <property type="molecule type" value="Genomic_DNA"/>
</dbReference>
<gene>
    <name evidence="2" type="ORF">ANN_00347</name>
</gene>
<reference evidence="2 3" key="1">
    <citation type="journal article" date="2022" name="Allergy">
        <title>Genome assembly and annotation of Periplaneta americana reveal a comprehensive cockroach allergen profile.</title>
        <authorList>
            <person name="Wang L."/>
            <person name="Xiong Q."/>
            <person name="Saelim N."/>
            <person name="Wang L."/>
            <person name="Nong W."/>
            <person name="Wan A.T."/>
            <person name="Shi M."/>
            <person name="Liu X."/>
            <person name="Cao Q."/>
            <person name="Hui J.H.L."/>
            <person name="Sookrung N."/>
            <person name="Leung T.F."/>
            <person name="Tungtrongchitr A."/>
            <person name="Tsui S.K.W."/>
        </authorList>
    </citation>
    <scope>NUCLEOTIDE SEQUENCE [LARGE SCALE GENOMIC DNA]</scope>
    <source>
        <strain evidence="2">PWHHKU_190912</strain>
    </source>
</reference>
<organism evidence="2 3">
    <name type="scientific">Periplaneta americana</name>
    <name type="common">American cockroach</name>
    <name type="synonym">Blatta americana</name>
    <dbReference type="NCBI Taxonomy" id="6978"/>
    <lineage>
        <taxon>Eukaryota</taxon>
        <taxon>Metazoa</taxon>
        <taxon>Ecdysozoa</taxon>
        <taxon>Arthropoda</taxon>
        <taxon>Hexapoda</taxon>
        <taxon>Insecta</taxon>
        <taxon>Pterygota</taxon>
        <taxon>Neoptera</taxon>
        <taxon>Polyneoptera</taxon>
        <taxon>Dictyoptera</taxon>
        <taxon>Blattodea</taxon>
        <taxon>Blattoidea</taxon>
        <taxon>Blattidae</taxon>
        <taxon>Blattinae</taxon>
        <taxon>Periplaneta</taxon>
    </lineage>
</organism>
<dbReference type="Proteomes" id="UP001148838">
    <property type="component" value="Unassembled WGS sequence"/>
</dbReference>
<feature type="region of interest" description="Disordered" evidence="1">
    <location>
        <begin position="1"/>
        <end position="23"/>
    </location>
</feature>
<evidence type="ECO:0000313" key="2">
    <source>
        <dbReference type="EMBL" id="KAJ4448955.1"/>
    </source>
</evidence>
<dbReference type="InterPro" id="IPR050701">
    <property type="entry name" value="Histone_Mod_Regulator"/>
</dbReference>
<protein>
    <submittedName>
        <fullName evidence="2">Uncharacterized protein</fullName>
    </submittedName>
</protein>
<comment type="caution">
    <text evidence="2">The sequence shown here is derived from an EMBL/GenBank/DDBJ whole genome shotgun (WGS) entry which is preliminary data.</text>
</comment>
<keyword evidence="3" id="KW-1185">Reference proteome</keyword>
<dbReference type="PANTHER" id="PTHR13793:SF160">
    <property type="entry name" value="PHD FINGER PROTEIN RHINOCEROS"/>
    <property type="match status" value="1"/>
</dbReference>
<sequence length="530" mass="59792">MMALVTPAKRRKCRPPAAEEEETTAMDAAAAGAVWTPRPLNDLKISSIYNRSATEAPAELFRKDLISAMKLPDSEPLSPDEYWVITDQWKQEWERGVQVPVNPDSLPEPTVSVNQCPNIRPHQEFKLPKSKYIRITKDEFFTSEEHYLSNTPAKAEKACSYDLDDCDIAWLQIVNGERACMGSGDGLGMCCGEKRIISLGQLLNGINMGQLGKSPGVTPLEEKQNNLDGIGMKSKLWLKIDPDGCGFTDGNFYESKECAEAGIYSKAFSFYKLLGQYQSHFDGELEVINLALKQLFGRLTCHSHEQVKIVFVYGQVGGNGRDAARMHRATYPDRQHHMFLHIWCTHSLRPPCMFVCLKGPMLQMLCALGGAVCQGLHPITEDQLERVIEELEIRCWEKVQTIVKTEEGLGIEYDENVICDVCRSVSYFTTLCQHLWLLSEWDEGDDAGEMSLGSSTDNYPAFSRIGLRKNPGKSLNQSQSCHGMKEKFHNLEWESNLRLPVLRSGALPLSYQVRLTPKAWNYPFIRHRTS</sequence>
<evidence type="ECO:0000313" key="3">
    <source>
        <dbReference type="Proteomes" id="UP001148838"/>
    </source>
</evidence>